<dbReference type="Gene3D" id="3.40.50.2300">
    <property type="match status" value="1"/>
</dbReference>
<dbReference type="PANTHER" id="PTHR48111:SF1">
    <property type="entry name" value="TWO-COMPONENT RESPONSE REGULATOR ORR33"/>
    <property type="match status" value="1"/>
</dbReference>
<organism evidence="8 9">
    <name type="scientific">Noviherbaspirillum album</name>
    <dbReference type="NCBI Taxonomy" id="3080276"/>
    <lineage>
        <taxon>Bacteria</taxon>
        <taxon>Pseudomonadati</taxon>
        <taxon>Pseudomonadota</taxon>
        <taxon>Betaproteobacteria</taxon>
        <taxon>Burkholderiales</taxon>
        <taxon>Oxalobacteraceae</taxon>
        <taxon>Noviherbaspirillum</taxon>
    </lineage>
</organism>
<comment type="caution">
    <text evidence="8">The sequence shown here is derived from an EMBL/GenBank/DDBJ whole genome shotgun (WGS) entry which is preliminary data.</text>
</comment>
<keyword evidence="1" id="KW-0597">Phosphoprotein</keyword>
<proteinExistence type="predicted"/>
<dbReference type="InterPro" id="IPR039420">
    <property type="entry name" value="WalR-like"/>
</dbReference>
<evidence type="ECO:0000259" key="7">
    <source>
        <dbReference type="PROSITE" id="PS50110"/>
    </source>
</evidence>
<dbReference type="SUPFAM" id="SSF52172">
    <property type="entry name" value="CheY-like"/>
    <property type="match status" value="1"/>
</dbReference>
<dbReference type="Proteomes" id="UP001352263">
    <property type="component" value="Unassembled WGS sequence"/>
</dbReference>
<keyword evidence="4" id="KW-0238">DNA-binding</keyword>
<dbReference type="EMBL" id="JAWIIV010000047">
    <property type="protein sequence ID" value="MEC4723234.1"/>
    <property type="molecule type" value="Genomic_DNA"/>
</dbReference>
<dbReference type="InterPro" id="IPR019734">
    <property type="entry name" value="TPR_rpt"/>
</dbReference>
<keyword evidence="5" id="KW-0804">Transcription</keyword>
<sequence length="542" mass="60417">MTSLRSLTALIIEPQSGMRASMHNMLNLCGVTKIDHAVSSGTAIRPLKSRSYDLILCEYDLGDGQDGQQLLEDLRHNKLIPLWTVFIIVTAERAYEKVVSAAELAPTDYILKPFTADTLLERIARAIEKRAAFLPAYHLMEHGNLHEAIEICLIGEEKYRRYSIDFMRLRAELHVILGEAEAAEKIYQNLLQTKAVAWARLGLAKTLFMQDKFGEAEMLLKSLVEENSKYMDAYDWLAKTHEASDRLDEAKEVLTDAVTVSPHAIRRLRKLGEVALETGDIDTAEKSFQKVIAKAKYSEFRDPEDHVRLVRTLVKKGDTQTAASVIRDMEKSLSNLDKTPACKAFSAALVHIEVGNADQASEALTAAVAACRDTHGISNDLKMELARNCLERNMDSGASEVMRDVMSNAADETAFAKAMKVFEQAGKMQLAETVAKESRRQVVELVSSGAEKAKQGDFEGAVELMTAAVRKLPENPQVVFNAAVAVLKYLENLGWDNRLGDQARGYIESARRLDPSNPRLVPLKELYQSIMRKYGIRPIGMD</sequence>
<evidence type="ECO:0000313" key="9">
    <source>
        <dbReference type="Proteomes" id="UP001352263"/>
    </source>
</evidence>
<dbReference type="PANTHER" id="PTHR48111">
    <property type="entry name" value="REGULATOR OF RPOS"/>
    <property type="match status" value="1"/>
</dbReference>
<keyword evidence="2" id="KW-0902">Two-component regulatory system</keyword>
<feature type="domain" description="Response regulatory" evidence="7">
    <location>
        <begin position="8"/>
        <end position="127"/>
    </location>
</feature>
<evidence type="ECO:0000313" key="8">
    <source>
        <dbReference type="EMBL" id="MEC4723234.1"/>
    </source>
</evidence>
<name>A0ABU6JHT3_9BURK</name>
<dbReference type="Gene3D" id="1.25.40.10">
    <property type="entry name" value="Tetratricopeptide repeat domain"/>
    <property type="match status" value="2"/>
</dbReference>
<gene>
    <name evidence="8" type="ORF">RY831_29180</name>
</gene>
<dbReference type="CDD" id="cd17589">
    <property type="entry name" value="REC_TPR"/>
    <property type="match status" value="1"/>
</dbReference>
<dbReference type="Pfam" id="PF00072">
    <property type="entry name" value="Response_reg"/>
    <property type="match status" value="1"/>
</dbReference>
<dbReference type="SMART" id="SM00448">
    <property type="entry name" value="REC"/>
    <property type="match status" value="1"/>
</dbReference>
<dbReference type="Pfam" id="PF13432">
    <property type="entry name" value="TPR_16"/>
    <property type="match status" value="2"/>
</dbReference>
<keyword evidence="3" id="KW-0805">Transcription regulation</keyword>
<dbReference type="InterPro" id="IPR011990">
    <property type="entry name" value="TPR-like_helical_dom_sf"/>
</dbReference>
<evidence type="ECO:0000256" key="2">
    <source>
        <dbReference type="ARBA" id="ARBA00023012"/>
    </source>
</evidence>
<dbReference type="SUPFAM" id="SSF48452">
    <property type="entry name" value="TPR-like"/>
    <property type="match status" value="2"/>
</dbReference>
<evidence type="ECO:0000256" key="4">
    <source>
        <dbReference type="ARBA" id="ARBA00023125"/>
    </source>
</evidence>
<dbReference type="InterPro" id="IPR011006">
    <property type="entry name" value="CheY-like_superfamily"/>
</dbReference>
<dbReference type="PROSITE" id="PS50110">
    <property type="entry name" value="RESPONSE_REGULATORY"/>
    <property type="match status" value="1"/>
</dbReference>
<evidence type="ECO:0000256" key="6">
    <source>
        <dbReference type="PROSITE-ProRule" id="PRU00169"/>
    </source>
</evidence>
<evidence type="ECO:0000256" key="5">
    <source>
        <dbReference type="ARBA" id="ARBA00023163"/>
    </source>
</evidence>
<dbReference type="SMART" id="SM00028">
    <property type="entry name" value="TPR"/>
    <property type="match status" value="4"/>
</dbReference>
<evidence type="ECO:0000256" key="3">
    <source>
        <dbReference type="ARBA" id="ARBA00023015"/>
    </source>
</evidence>
<keyword evidence="9" id="KW-1185">Reference proteome</keyword>
<evidence type="ECO:0000256" key="1">
    <source>
        <dbReference type="ARBA" id="ARBA00022553"/>
    </source>
</evidence>
<dbReference type="InterPro" id="IPR001789">
    <property type="entry name" value="Sig_transdc_resp-reg_receiver"/>
</dbReference>
<dbReference type="RefSeq" id="WP_326509856.1">
    <property type="nucleotide sequence ID" value="NZ_JAWIIV010000047.1"/>
</dbReference>
<reference evidence="8 9" key="1">
    <citation type="submission" date="2023-10" db="EMBL/GenBank/DDBJ databases">
        <title>Noviherbaspirillum sp. CPCC 100848 genome assembly.</title>
        <authorList>
            <person name="Li X.Y."/>
            <person name="Fang X.M."/>
        </authorList>
    </citation>
    <scope>NUCLEOTIDE SEQUENCE [LARGE SCALE GENOMIC DNA]</scope>
    <source>
        <strain evidence="8 9">CPCC 100848</strain>
    </source>
</reference>
<protein>
    <submittedName>
        <fullName evidence="8">Response regulator</fullName>
    </submittedName>
</protein>
<comment type="caution">
    <text evidence="6">Lacks conserved residue(s) required for the propagation of feature annotation.</text>
</comment>
<accession>A0ABU6JHT3</accession>